<protein>
    <submittedName>
        <fullName evidence="1">Uncharacterized protein</fullName>
    </submittedName>
</protein>
<dbReference type="Proteomes" id="UP001077788">
    <property type="component" value="Unassembled WGS sequence"/>
</dbReference>
<proteinExistence type="predicted"/>
<feature type="non-terminal residue" evidence="1">
    <location>
        <position position="65"/>
    </location>
</feature>
<accession>A0A9Q4DJL7</accession>
<gene>
    <name evidence="1" type="ORF">OYG11_11430</name>
</gene>
<dbReference type="EMBL" id="JAPQFC010000297">
    <property type="protein sequence ID" value="MCY6524813.1"/>
    <property type="molecule type" value="Genomic_DNA"/>
</dbReference>
<sequence>MRLFSLEYYRQLINSDLTHFHSAKKKARLKFKEKLGPFVMNKKEGWQDADQKLGEKLKLKRSFWW</sequence>
<name>A0A9Q4DJL7_ACTPL</name>
<dbReference type="RefSeq" id="WP_267991923.1">
    <property type="nucleotide sequence ID" value="NZ_JAPQFC010000297.1"/>
</dbReference>
<evidence type="ECO:0000313" key="2">
    <source>
        <dbReference type="Proteomes" id="UP001077788"/>
    </source>
</evidence>
<dbReference type="AlphaFoldDB" id="A0A9Q4DJL7"/>
<organism evidence="1 2">
    <name type="scientific">Actinobacillus pleuropneumoniae</name>
    <name type="common">Haemophilus pleuropneumoniae</name>
    <dbReference type="NCBI Taxonomy" id="715"/>
    <lineage>
        <taxon>Bacteria</taxon>
        <taxon>Pseudomonadati</taxon>
        <taxon>Pseudomonadota</taxon>
        <taxon>Gammaproteobacteria</taxon>
        <taxon>Pasteurellales</taxon>
        <taxon>Pasteurellaceae</taxon>
        <taxon>Actinobacillus</taxon>
    </lineage>
</organism>
<reference evidence="1" key="2">
    <citation type="submission" date="2022-12" db="EMBL/GenBank/DDBJ databases">
        <authorList>
            <person name="Kardos G."/>
            <person name="Sarkozi R."/>
            <person name="Laczko L."/>
            <person name="Marton S."/>
            <person name="Makrai L."/>
            <person name="Banyai K."/>
            <person name="Fodor L."/>
        </authorList>
    </citation>
    <scope>NUCLEOTIDE SEQUENCE</scope>
    <source>
        <strain evidence="1">84/14</strain>
    </source>
</reference>
<comment type="caution">
    <text evidence="1">The sequence shown here is derived from an EMBL/GenBank/DDBJ whole genome shotgun (WGS) entry which is preliminary data.</text>
</comment>
<evidence type="ECO:0000313" key="1">
    <source>
        <dbReference type="EMBL" id="MCY6524813.1"/>
    </source>
</evidence>
<reference evidence="1" key="1">
    <citation type="journal article" date="2021" name="Vet Sci">
        <title>O-Serogroups and Pathovirotypes of Escherichia coli Isolated from Post-Weaning Piglets Showing Diarrhoea and/or Oedema in South Korea.</title>
        <authorList>
            <person name="Byun J.W."/>
            <person name="Moon B.Y."/>
            <person name="Do K.H."/>
            <person name="Lee K."/>
            <person name="Lee H.Y."/>
            <person name="Kim W.I."/>
            <person name="So B."/>
            <person name="Lee W.K."/>
        </authorList>
    </citation>
    <scope>NUCLEOTIDE SEQUENCE</scope>
    <source>
        <strain evidence="1">84/14</strain>
    </source>
</reference>